<keyword evidence="7" id="KW-1185">Reference proteome</keyword>
<name>A0A0B7GZU1_TREPH</name>
<dbReference type="Proteomes" id="UP000042527">
    <property type="component" value="Unassembled WGS sequence"/>
</dbReference>
<keyword evidence="1" id="KW-0175">Coiled coil</keyword>
<accession>A0A0B7GZU1</accession>
<evidence type="ECO:0000313" key="4">
    <source>
        <dbReference type="EMBL" id="QEJ96628.1"/>
    </source>
</evidence>
<gene>
    <name evidence="4" type="ORF">FUT82_00460</name>
    <name evidence="5" type="ORF">FUT82_05200</name>
    <name evidence="6" type="ORF">FUT82_11100</name>
    <name evidence="3" type="ORF">TPHV1_30091</name>
</gene>
<dbReference type="EMBL" id="CP042817">
    <property type="protein sequence ID" value="QEJ96628.1"/>
    <property type="molecule type" value="Genomic_DNA"/>
</dbReference>
<evidence type="ECO:0000313" key="3">
    <source>
        <dbReference type="EMBL" id="CEM62196.1"/>
    </source>
</evidence>
<organism evidence="3 7">
    <name type="scientific">Treponema phagedenis</name>
    <dbReference type="NCBI Taxonomy" id="162"/>
    <lineage>
        <taxon>Bacteria</taxon>
        <taxon>Pseudomonadati</taxon>
        <taxon>Spirochaetota</taxon>
        <taxon>Spirochaetia</taxon>
        <taxon>Spirochaetales</taxon>
        <taxon>Treponemataceae</taxon>
        <taxon>Treponema</taxon>
    </lineage>
</organism>
<dbReference type="Proteomes" id="UP000323594">
    <property type="component" value="Chromosome"/>
</dbReference>
<keyword evidence="2" id="KW-0812">Transmembrane</keyword>
<keyword evidence="2" id="KW-1133">Transmembrane helix</keyword>
<dbReference type="AlphaFoldDB" id="A0A0B7GZU1"/>
<dbReference type="EMBL" id="CP042817">
    <property type="protein sequence ID" value="QEJ98488.1"/>
    <property type="molecule type" value="Genomic_DNA"/>
</dbReference>
<evidence type="ECO:0000256" key="1">
    <source>
        <dbReference type="SAM" id="Coils"/>
    </source>
</evidence>
<dbReference type="EMBL" id="CDNC01000023">
    <property type="protein sequence ID" value="CEM62196.1"/>
    <property type="molecule type" value="Genomic_DNA"/>
</dbReference>
<reference evidence="4 8" key="3">
    <citation type="submission" date="2019-08" db="EMBL/GenBank/DDBJ databases">
        <authorList>
            <person name="Kuhnert P."/>
        </authorList>
    </citation>
    <scope>NUCLEOTIDE SEQUENCE [LARGE SCALE GENOMIC DNA]</scope>
    <source>
        <strain evidence="4 8">B36.5</strain>
    </source>
</reference>
<keyword evidence="2" id="KW-0472">Membrane</keyword>
<reference evidence="3" key="2">
    <citation type="submission" date="2015-01" db="EMBL/GenBank/DDBJ databases">
        <authorList>
            <person name="Xiang T."/>
            <person name="Song Y."/>
            <person name="Huang L."/>
            <person name="Wang B."/>
            <person name="Wu P."/>
        </authorList>
    </citation>
    <scope>NUCLEOTIDE SEQUENCE [LARGE SCALE GENOMIC DNA]</scope>
    <source>
        <strain evidence="3">V1</strain>
    </source>
</reference>
<dbReference type="EMBL" id="CP042817">
    <property type="protein sequence ID" value="QEJ97454.1"/>
    <property type="molecule type" value="Genomic_DNA"/>
</dbReference>
<evidence type="ECO:0000313" key="6">
    <source>
        <dbReference type="EMBL" id="QEJ98488.1"/>
    </source>
</evidence>
<evidence type="ECO:0000313" key="7">
    <source>
        <dbReference type="Proteomes" id="UP000042527"/>
    </source>
</evidence>
<feature type="coiled-coil region" evidence="1">
    <location>
        <begin position="52"/>
        <end position="86"/>
    </location>
</feature>
<evidence type="ECO:0000313" key="5">
    <source>
        <dbReference type="EMBL" id="QEJ97454.1"/>
    </source>
</evidence>
<evidence type="ECO:0000256" key="2">
    <source>
        <dbReference type="SAM" id="Phobius"/>
    </source>
</evidence>
<reference evidence="7" key="1">
    <citation type="submission" date="2015-01" db="EMBL/GenBank/DDBJ databases">
        <authorList>
            <person name="Manzoor Shahid"/>
            <person name="Zubair Saima"/>
        </authorList>
    </citation>
    <scope>NUCLEOTIDE SEQUENCE [LARGE SCALE GENOMIC DNA]</scope>
    <source>
        <strain evidence="7">V1</strain>
    </source>
</reference>
<protein>
    <submittedName>
        <fullName evidence="3">Uncharacterized protein</fullName>
    </submittedName>
</protein>
<sequence>MGFESLIIAAKDWGPTAITTIIAFVISYLFKQQMKNAAEDASRSEEFKKNLANGLNRLEENFNKNVSELKQKIEKQQIEIDTLKLEKLEREDFYKDMGGWRAEINRLQDLVINQNNSTLQKIIELWQSQNKK</sequence>
<dbReference type="RefSeq" id="WP_044634729.1">
    <property type="nucleotide sequence ID" value="NZ_CDNC01000023.1"/>
</dbReference>
<feature type="transmembrane region" description="Helical" evidence="2">
    <location>
        <begin position="13"/>
        <end position="30"/>
    </location>
</feature>
<proteinExistence type="predicted"/>
<evidence type="ECO:0000313" key="8">
    <source>
        <dbReference type="Proteomes" id="UP000323594"/>
    </source>
</evidence>